<proteinExistence type="predicted"/>
<dbReference type="EMBL" id="CAOQHR010000001">
    <property type="protein sequence ID" value="CAI6270588.1"/>
    <property type="molecule type" value="Genomic_DNA"/>
</dbReference>
<dbReference type="Proteomes" id="UP001152607">
    <property type="component" value="Unassembled WGS sequence"/>
</dbReference>
<evidence type="ECO:0000313" key="2">
    <source>
        <dbReference type="Proteomes" id="UP001152607"/>
    </source>
</evidence>
<evidence type="ECO:0000313" key="1">
    <source>
        <dbReference type="EMBL" id="CAI6270588.1"/>
    </source>
</evidence>
<reference evidence="1" key="1">
    <citation type="submission" date="2023-01" db="EMBL/GenBank/DDBJ databases">
        <authorList>
            <person name="Van Ghelder C."/>
            <person name="Rancurel C."/>
        </authorList>
    </citation>
    <scope>NUCLEOTIDE SEQUENCE</scope>
    <source>
        <strain evidence="1">CNCM I-4278</strain>
    </source>
</reference>
<dbReference type="AlphaFoldDB" id="A0A9W4XQ92"/>
<accession>A0A9W4XQ92</accession>
<name>A0A9W4XQ92_9PLEO</name>
<organism evidence="1 2">
    <name type="scientific">Periconia digitata</name>
    <dbReference type="NCBI Taxonomy" id="1303443"/>
    <lineage>
        <taxon>Eukaryota</taxon>
        <taxon>Fungi</taxon>
        <taxon>Dikarya</taxon>
        <taxon>Ascomycota</taxon>
        <taxon>Pezizomycotina</taxon>
        <taxon>Dothideomycetes</taxon>
        <taxon>Pleosporomycetidae</taxon>
        <taxon>Pleosporales</taxon>
        <taxon>Massarineae</taxon>
        <taxon>Periconiaceae</taxon>
        <taxon>Periconia</taxon>
    </lineage>
</organism>
<gene>
    <name evidence="1" type="ORF">PDIGIT_LOCUS1708</name>
</gene>
<keyword evidence="2" id="KW-1185">Reference proteome</keyword>
<protein>
    <submittedName>
        <fullName evidence="1">Uncharacterized protein</fullName>
    </submittedName>
</protein>
<comment type="caution">
    <text evidence="1">The sequence shown here is derived from an EMBL/GenBank/DDBJ whole genome shotgun (WGS) entry which is preliminary data.</text>
</comment>
<sequence>MSIGMRIFTSPPTLICIQFGLHRSHPRLHSPRPRVLVRSRAEGEPVCISACPDCVSPANLGHRWS</sequence>